<organism evidence="5 6">
    <name type="scientific">Candidatus Kaiserbacteria bacterium RIFCSPLOWO2_01_FULL_53_17</name>
    <dbReference type="NCBI Taxonomy" id="1798511"/>
    <lineage>
        <taxon>Bacteria</taxon>
        <taxon>Candidatus Kaiseribacteriota</taxon>
    </lineage>
</organism>
<dbReference type="GO" id="GO:0003677">
    <property type="term" value="F:DNA binding"/>
    <property type="evidence" value="ECO:0007669"/>
    <property type="project" value="InterPro"/>
</dbReference>
<evidence type="ECO:0000256" key="2">
    <source>
        <dbReference type="ARBA" id="ARBA00022840"/>
    </source>
</evidence>
<proteinExistence type="predicted"/>
<feature type="domain" description="ATP-cone" evidence="4">
    <location>
        <begin position="4"/>
        <end position="86"/>
    </location>
</feature>
<dbReference type="Pfam" id="PF03477">
    <property type="entry name" value="ATP-cone"/>
    <property type="match status" value="1"/>
</dbReference>
<evidence type="ECO:0000313" key="6">
    <source>
        <dbReference type="Proteomes" id="UP000177306"/>
    </source>
</evidence>
<reference evidence="5 6" key="1">
    <citation type="journal article" date="2016" name="Nat. Commun.">
        <title>Thousands of microbial genomes shed light on interconnected biogeochemical processes in an aquifer system.</title>
        <authorList>
            <person name="Anantharaman K."/>
            <person name="Brown C.T."/>
            <person name="Hug L.A."/>
            <person name="Sharon I."/>
            <person name="Castelle C.J."/>
            <person name="Probst A.J."/>
            <person name="Thomas B.C."/>
            <person name="Singh A."/>
            <person name="Wilkins M.J."/>
            <person name="Karaoz U."/>
            <person name="Brodie E.L."/>
            <person name="Williams K.H."/>
            <person name="Hubbard S.S."/>
            <person name="Banfield J.F."/>
        </authorList>
    </citation>
    <scope>NUCLEOTIDE SEQUENCE [LARGE SCALE GENOMIC DNA]</scope>
</reference>
<dbReference type="GO" id="GO:0005524">
    <property type="term" value="F:ATP binding"/>
    <property type="evidence" value="ECO:0007669"/>
    <property type="project" value="UniProtKB-UniRule"/>
</dbReference>
<dbReference type="SUPFAM" id="SSF52980">
    <property type="entry name" value="Restriction endonuclease-like"/>
    <property type="match status" value="1"/>
</dbReference>
<dbReference type="Gene3D" id="3.40.1350.10">
    <property type="match status" value="1"/>
</dbReference>
<dbReference type="InterPro" id="IPR005144">
    <property type="entry name" value="ATP-cone_dom"/>
</dbReference>
<dbReference type="AlphaFoldDB" id="A0A1F6EGJ7"/>
<dbReference type="PROSITE" id="PS51161">
    <property type="entry name" value="ATP_CONE"/>
    <property type="match status" value="1"/>
</dbReference>
<evidence type="ECO:0000313" key="5">
    <source>
        <dbReference type="EMBL" id="OGG72764.1"/>
    </source>
</evidence>
<evidence type="ECO:0000256" key="1">
    <source>
        <dbReference type="ARBA" id="ARBA00022741"/>
    </source>
</evidence>
<evidence type="ECO:0000259" key="4">
    <source>
        <dbReference type="PROSITE" id="PS51161"/>
    </source>
</evidence>
<dbReference type="InterPro" id="IPR011856">
    <property type="entry name" value="tRNA_endonuc-like_dom_sf"/>
</dbReference>
<sequence>MSHILITKADGEQEPFDPRKLDTSLMHAGAASAVRTDIVAHIERELVGGMRTEDIYAHAFKLLREEGTPAVAARYSVKRAVFALGPSGFPFEQFIAEILRAHGWKARTGVAMTGRCAPHEVDVLAEKGERHIGIEAKFHNEAGGKTDVKDALYVKARFEDLAHAPEASSRVGEGWLVTNTRFTRNAIRYAQCSRLTLLGWDYPHNHGLLTMIEEARVHPLTALTTLTESEKRRLMDNNIVLCRDVQAEHLLKEYGVKPERVPKVLEEARYLCMPSVGTFPAQFTHSVRAA</sequence>
<dbReference type="GO" id="GO:0009307">
    <property type="term" value="P:DNA restriction-modification system"/>
    <property type="evidence" value="ECO:0007669"/>
    <property type="project" value="InterPro"/>
</dbReference>
<keyword evidence="2 3" id="KW-0067">ATP-binding</keyword>
<dbReference type="Pfam" id="PF04471">
    <property type="entry name" value="Mrr_cat"/>
    <property type="match status" value="1"/>
</dbReference>
<gene>
    <name evidence="5" type="ORF">A3A38_03075</name>
</gene>
<dbReference type="GO" id="GO:0004519">
    <property type="term" value="F:endonuclease activity"/>
    <property type="evidence" value="ECO:0007669"/>
    <property type="project" value="InterPro"/>
</dbReference>
<dbReference type="CDD" id="cd22308">
    <property type="entry name" value="Af1548-like"/>
    <property type="match status" value="1"/>
</dbReference>
<dbReference type="EMBL" id="MFLY01000033">
    <property type="protein sequence ID" value="OGG72764.1"/>
    <property type="molecule type" value="Genomic_DNA"/>
</dbReference>
<evidence type="ECO:0000256" key="3">
    <source>
        <dbReference type="PROSITE-ProRule" id="PRU00492"/>
    </source>
</evidence>
<dbReference type="Proteomes" id="UP000177306">
    <property type="component" value="Unassembled WGS sequence"/>
</dbReference>
<dbReference type="InterPro" id="IPR007560">
    <property type="entry name" value="Restrct_endonuc_IV_Mrr"/>
</dbReference>
<protein>
    <recommendedName>
        <fullName evidence="4">ATP-cone domain-containing protein</fullName>
    </recommendedName>
</protein>
<accession>A0A1F6EGJ7</accession>
<keyword evidence="1 3" id="KW-0547">Nucleotide-binding</keyword>
<comment type="caution">
    <text evidence="5">The sequence shown here is derived from an EMBL/GenBank/DDBJ whole genome shotgun (WGS) entry which is preliminary data.</text>
</comment>
<name>A0A1F6EGJ7_9BACT</name>
<dbReference type="InterPro" id="IPR011335">
    <property type="entry name" value="Restrct_endonuc-II-like"/>
</dbReference>